<evidence type="ECO:0000313" key="3">
    <source>
        <dbReference type="Proteomes" id="UP000033725"/>
    </source>
</evidence>
<dbReference type="InterPro" id="IPR043519">
    <property type="entry name" value="NT_sf"/>
</dbReference>
<gene>
    <name evidence="2" type="ORF">RN51_02791</name>
</gene>
<sequence>MAVLLVDRQRHLPVGIDVVCHRHHVFQITQRYVDFRIAVVAAPAANRMSTIGVVLDEDHLHSLADDLGRVPGVRAVALGGSRARGTHRPDSDIDLGLYVDAGVDRAAIAEAASGWTGEDVEIADRGGWGPWVDSGSWLTVDGAPVDLILRDVTRVEDQCARAVRGEFAFHAQPGHPLGFLDVAYAGEVATSVPLRDPDGILVALARSVTPYPDALRAAFIENLWQVDFLLNAATKGAKTGDVAYVALCGTTTAMLIAHAWHAVAGQWVTNEKGLVPNVARLPIDTAGFSAAAAAVLGNIGTSPEQLLASVARLRGLPRPATPSN</sequence>
<dbReference type="AlphaFoldDB" id="A0A0F0KI40"/>
<evidence type="ECO:0000259" key="1">
    <source>
        <dbReference type="Pfam" id="PF01909"/>
    </source>
</evidence>
<evidence type="ECO:0000313" key="2">
    <source>
        <dbReference type="EMBL" id="KJL20572.1"/>
    </source>
</evidence>
<keyword evidence="2" id="KW-0808">Transferase</keyword>
<accession>A0A0F0KI40</accession>
<dbReference type="SUPFAM" id="SSF81301">
    <property type="entry name" value="Nucleotidyltransferase"/>
    <property type="match status" value="1"/>
</dbReference>
<dbReference type="Proteomes" id="UP000033725">
    <property type="component" value="Unassembled WGS sequence"/>
</dbReference>
<dbReference type="EMBL" id="JYIV01000028">
    <property type="protein sequence ID" value="KJL20572.1"/>
    <property type="molecule type" value="Genomic_DNA"/>
</dbReference>
<proteinExistence type="predicted"/>
<feature type="domain" description="Polymerase nucleotidyl transferase" evidence="1">
    <location>
        <begin position="71"/>
        <end position="113"/>
    </location>
</feature>
<reference evidence="2 3" key="1">
    <citation type="submission" date="2015-02" db="EMBL/GenBank/DDBJ databases">
        <title>Draft genome sequences of ten Microbacterium spp. with emphasis on heavy metal contaminated environments.</title>
        <authorList>
            <person name="Corretto E."/>
        </authorList>
    </citation>
    <scope>NUCLEOTIDE SEQUENCE [LARGE SCALE GENOMIC DNA]</scope>
    <source>
        <strain evidence="2 3">BEL163</strain>
    </source>
</reference>
<organism evidence="2 3">
    <name type="scientific">Microbacterium oxydans</name>
    <dbReference type="NCBI Taxonomy" id="82380"/>
    <lineage>
        <taxon>Bacteria</taxon>
        <taxon>Bacillati</taxon>
        <taxon>Actinomycetota</taxon>
        <taxon>Actinomycetes</taxon>
        <taxon>Micrococcales</taxon>
        <taxon>Microbacteriaceae</taxon>
        <taxon>Microbacterium</taxon>
    </lineage>
</organism>
<comment type="caution">
    <text evidence="2">The sequence shown here is derived from an EMBL/GenBank/DDBJ whole genome shotgun (WGS) entry which is preliminary data.</text>
</comment>
<dbReference type="PATRIC" id="fig|82380.10.peg.2803"/>
<dbReference type="CDD" id="cd05403">
    <property type="entry name" value="NT_KNTase_like"/>
    <property type="match status" value="1"/>
</dbReference>
<protein>
    <submittedName>
        <fullName evidence="2">Nucleotidyltransferase domain protein</fullName>
    </submittedName>
</protein>
<dbReference type="Pfam" id="PF01909">
    <property type="entry name" value="NTP_transf_2"/>
    <property type="match status" value="1"/>
</dbReference>
<dbReference type="Gene3D" id="3.30.460.10">
    <property type="entry name" value="Beta Polymerase, domain 2"/>
    <property type="match status" value="1"/>
</dbReference>
<dbReference type="GO" id="GO:0016779">
    <property type="term" value="F:nucleotidyltransferase activity"/>
    <property type="evidence" value="ECO:0007669"/>
    <property type="project" value="InterPro"/>
</dbReference>
<dbReference type="InterPro" id="IPR002934">
    <property type="entry name" value="Polymerase_NTP_transf_dom"/>
</dbReference>
<name>A0A0F0KI40_9MICO</name>